<sequence length="124" mass="13566">MSGRCIAILPSNTHLLSYASSKSPKYIRQLRSSGIEGRYRTPTRNVYPSIRVIEHLCQAVTHHRGCLTNAVLTSLTVSGLIDTSSRSEALLCYGVTWGSINNSLLLKVLYSDLIGLLLNNVSST</sequence>
<protein>
    <submittedName>
        <fullName evidence="1">Uncharacterized protein</fullName>
    </submittedName>
</protein>
<reference evidence="1" key="2">
    <citation type="submission" date="2015-03" db="EMBL/GenBank/DDBJ databases">
        <authorList>
            <person name="Chow C.-E.T."/>
            <person name="Winget D.M."/>
            <person name="White R.A.III."/>
            <person name="Hallam S.J."/>
            <person name="Suttle C.A."/>
        </authorList>
    </citation>
    <scope>NUCLEOTIDE SEQUENCE</scope>
    <source>
        <strain evidence="1">Oxic3_4</strain>
    </source>
</reference>
<reference evidence="1" key="1">
    <citation type="journal article" date="2015" name="Front. Microbiol.">
        <title>Combining genomic sequencing methods to explore viral diversity and reveal potential virus-host interactions.</title>
        <authorList>
            <person name="Chow C.E."/>
            <person name="Winget D.M."/>
            <person name="White R.A.III."/>
            <person name="Hallam S.J."/>
            <person name="Suttle C.A."/>
        </authorList>
    </citation>
    <scope>NUCLEOTIDE SEQUENCE</scope>
    <source>
        <strain evidence="1">Oxic3_4</strain>
    </source>
</reference>
<proteinExistence type="predicted"/>
<evidence type="ECO:0000313" key="1">
    <source>
        <dbReference type="EMBL" id="AKH48861.1"/>
    </source>
</evidence>
<name>A0A0F7LCM3_9VIRU</name>
<dbReference type="EMBL" id="KR029610">
    <property type="protein sequence ID" value="AKH48861.1"/>
    <property type="molecule type" value="Genomic_DNA"/>
</dbReference>
<accession>A0A0F7LCM3</accession>
<organism evidence="1">
    <name type="scientific">uncultured marine virus</name>
    <dbReference type="NCBI Taxonomy" id="186617"/>
    <lineage>
        <taxon>Viruses</taxon>
        <taxon>environmental samples</taxon>
    </lineage>
</organism>